<dbReference type="GO" id="GO:0006798">
    <property type="term" value="P:polyphosphate catabolic process"/>
    <property type="evidence" value="ECO:0007669"/>
    <property type="project" value="TreeGrafter"/>
</dbReference>
<dbReference type="GO" id="GO:0000324">
    <property type="term" value="C:fungal-type vacuole"/>
    <property type="evidence" value="ECO:0007669"/>
    <property type="project" value="TreeGrafter"/>
</dbReference>
<dbReference type="AlphaFoldDB" id="A0A1R0H6C5"/>
<keyword evidence="2" id="KW-0325">Glycoprotein</keyword>
<proteinExistence type="predicted"/>
<protein>
    <submittedName>
        <fullName evidence="4">Endopolyphosphatase</fullName>
    </submittedName>
</protein>
<name>A0A1R0H6C5_9FUNG</name>
<gene>
    <name evidence="4" type="ORF">AYI68_g1138</name>
</gene>
<keyword evidence="3" id="KW-1133">Transmembrane helix</keyword>
<dbReference type="Proteomes" id="UP000187455">
    <property type="component" value="Unassembled WGS sequence"/>
</dbReference>
<accession>A0A1R0H6C5</accession>
<feature type="transmembrane region" description="Helical" evidence="3">
    <location>
        <begin position="37"/>
        <end position="61"/>
    </location>
</feature>
<dbReference type="GO" id="GO:0005615">
    <property type="term" value="C:extracellular space"/>
    <property type="evidence" value="ECO:0007669"/>
    <property type="project" value="TreeGrafter"/>
</dbReference>
<reference evidence="4 5" key="1">
    <citation type="journal article" date="2016" name="Mol. Biol. Evol.">
        <title>Genome-Wide Survey of Gut Fungi (Harpellales) Reveals the First Horizontally Transferred Ubiquitin Gene from a Mosquito Host.</title>
        <authorList>
            <person name="Wang Y."/>
            <person name="White M.M."/>
            <person name="Kvist S."/>
            <person name="Moncalvo J.M."/>
        </authorList>
    </citation>
    <scope>NUCLEOTIDE SEQUENCE [LARGE SCALE GENOMIC DNA]</scope>
    <source>
        <strain evidence="4 5">ALG-7-W6</strain>
    </source>
</reference>
<keyword evidence="1" id="KW-0378">Hydrolase</keyword>
<evidence type="ECO:0000313" key="4">
    <source>
        <dbReference type="EMBL" id="OLY84689.1"/>
    </source>
</evidence>
<evidence type="ECO:0000313" key="5">
    <source>
        <dbReference type="Proteomes" id="UP000187455"/>
    </source>
</evidence>
<keyword evidence="3" id="KW-0812">Transmembrane</keyword>
<dbReference type="PANTHER" id="PTHR10340">
    <property type="entry name" value="SPHINGOMYELIN PHOSPHODIESTERASE"/>
    <property type="match status" value="1"/>
</dbReference>
<evidence type="ECO:0000256" key="1">
    <source>
        <dbReference type="ARBA" id="ARBA00022801"/>
    </source>
</evidence>
<sequence length="720" mass="82191">MPKSENPTEHGLFTQHALDDPPQNKRLIRIPFYFNSLFTRTGLLLAIPIFSSIFLFFIFIYCQHGPSAFNIWGLRFGSSISHEINSSPPKDLVASQGSGKFLHITDFHYDMIYSSGSLVENFCHEDPDDILFNSSSHKKHRALENGTPYSLCDSPSSLLNITSEFIVNNILDDLDFVVLTGDNSRHDRDSNNPFSKELVIKNQRHMFKYLRDTFDRQSTDSTSFKRVIPLFSLGNNDVYPRNMISSTGKKSRSRAYLELFYELLSGDPSLNQTRWIDESQKDIFLKGGYYSKNIPNTNFKVISLNTLYFFVKNKYVGGCKSSKSPGLAQLGWLRSELKSAVKEKKAVIIIGHIMPHSDYYKKSCLKEYRRTISKFSKIIKSQLFGHINRDIFYFISPIDYVSGTGNSTTTRIVDLTTETLEWERRVDRGDFWWLNEDLIDEEIDDTDDLTKSRAKSTVSNAPATNSLASSEVGLSNSANRVKMNSPEYYDDIVEGLFDLFEEIVESDVNENTLSIVSVSHSVVPVFLPGFKLIKYQNLDSQLDTPLPPKPTFFKSMITGLFKYLYQLFSFSTLNKDISFDAQTCKDKEGSDILNCQTRNSSPNSLQYGDILDYSVYCLNLTAFPDFKKDSYPMNPKVSSKYGAGRRLYEKKYRRDDMSIPSTYQLLYSVKELWNVGDLSISSYVAWARTILSSKHNKILFSKSATLSSDLSQVIQLRKSS</sequence>
<dbReference type="PANTHER" id="PTHR10340:SF55">
    <property type="entry name" value="ENDOPOLYPHOSPHATASE"/>
    <property type="match status" value="1"/>
</dbReference>
<dbReference type="Gene3D" id="3.60.21.10">
    <property type="match status" value="1"/>
</dbReference>
<dbReference type="GO" id="GO:0004309">
    <property type="term" value="F:exopolyphosphatase activity"/>
    <property type="evidence" value="ECO:0007669"/>
    <property type="project" value="TreeGrafter"/>
</dbReference>
<dbReference type="OrthoDB" id="348678at2759"/>
<evidence type="ECO:0000256" key="2">
    <source>
        <dbReference type="ARBA" id="ARBA00023180"/>
    </source>
</evidence>
<dbReference type="InterPro" id="IPR029052">
    <property type="entry name" value="Metallo-depent_PP-like"/>
</dbReference>
<evidence type="ECO:0000256" key="3">
    <source>
        <dbReference type="SAM" id="Phobius"/>
    </source>
</evidence>
<dbReference type="GO" id="GO:0000298">
    <property type="term" value="F:endopolyphosphatase activity"/>
    <property type="evidence" value="ECO:0007669"/>
    <property type="project" value="TreeGrafter"/>
</dbReference>
<organism evidence="4 5">
    <name type="scientific">Smittium mucronatum</name>
    <dbReference type="NCBI Taxonomy" id="133383"/>
    <lineage>
        <taxon>Eukaryota</taxon>
        <taxon>Fungi</taxon>
        <taxon>Fungi incertae sedis</taxon>
        <taxon>Zoopagomycota</taxon>
        <taxon>Kickxellomycotina</taxon>
        <taxon>Harpellomycetes</taxon>
        <taxon>Harpellales</taxon>
        <taxon>Legeriomycetaceae</taxon>
        <taxon>Smittium</taxon>
    </lineage>
</organism>
<dbReference type="SUPFAM" id="SSF56300">
    <property type="entry name" value="Metallo-dependent phosphatases"/>
    <property type="match status" value="1"/>
</dbReference>
<dbReference type="STRING" id="133383.A0A1R0H6C5"/>
<comment type="caution">
    <text evidence="4">The sequence shown here is derived from an EMBL/GenBank/DDBJ whole genome shotgun (WGS) entry which is preliminary data.</text>
</comment>
<keyword evidence="3" id="KW-0472">Membrane</keyword>
<dbReference type="GO" id="GO:0008081">
    <property type="term" value="F:phosphoric diester hydrolase activity"/>
    <property type="evidence" value="ECO:0007669"/>
    <property type="project" value="TreeGrafter"/>
</dbReference>
<keyword evidence="5" id="KW-1185">Reference proteome</keyword>
<dbReference type="EMBL" id="LSSL01000396">
    <property type="protein sequence ID" value="OLY84689.1"/>
    <property type="molecule type" value="Genomic_DNA"/>
</dbReference>